<keyword evidence="4" id="KW-1185">Reference proteome</keyword>
<sequence>MPMVTGQQHKAEIPGADAGVAGVDIGGTGSRLRVDTGRPGGVFELMGPPAGVVAGRSTVPDVVRNLCRGFASEFGGRPRVAAAAVGMRGFRSQTQAGSLDPNRVHDILAEELRTTATAVSSDAVTAHLGALGPGPGATLAVGTGAVAVACDDVGRWHLADGMGPHVGDNGGGAWIGRRGLDAAARSMDGRRMGASPTLVHAAEQHFGRRERWTDVTDVSLFAGFAPEVISAASRGDVACREILDEAARSLADGLCAVLSHPGVEPIAVTTGKLLMHAPSFRSMVLQHLLEKRDDVRVRPSAGLPLDGALSLARMLAAHPAVVREHVPLLAVRIGAADWLDDSITMPRVALPVVRPMRAEAEPTAWAVEVRSDFEWSADQLLEDMDGPTAPTAAVVPLTGARLVVGRASRSRGVVPDIVCEDTGVSRRHCELAWVEGGWSVIDLGSANGTYVAPRGEAVPAEPLRSGERRWLADGDRIYVGGWTCLTARAVTANVRPTADRVAGR</sequence>
<name>A0ABU2CI40_9MICO</name>
<dbReference type="InterPro" id="IPR052519">
    <property type="entry name" value="Euk-type_GlcNAc_Kinase"/>
</dbReference>
<organism evidence="3 4">
    <name type="scientific">Promicromonospora iranensis</name>
    <dbReference type="NCBI Taxonomy" id="1105144"/>
    <lineage>
        <taxon>Bacteria</taxon>
        <taxon>Bacillati</taxon>
        <taxon>Actinomycetota</taxon>
        <taxon>Actinomycetes</taxon>
        <taxon>Micrococcales</taxon>
        <taxon>Promicromonosporaceae</taxon>
        <taxon>Promicromonospora</taxon>
    </lineage>
</organism>
<protein>
    <submittedName>
        <fullName evidence="3">N-acetylglucosamine kinase-like BadF-type ATPase</fullName>
    </submittedName>
</protein>
<dbReference type="InterPro" id="IPR008984">
    <property type="entry name" value="SMAD_FHA_dom_sf"/>
</dbReference>
<dbReference type="EMBL" id="JAVDYE010000001">
    <property type="protein sequence ID" value="MDR7380983.1"/>
    <property type="molecule type" value="Genomic_DNA"/>
</dbReference>
<dbReference type="InterPro" id="IPR002731">
    <property type="entry name" value="ATPase_BadF"/>
</dbReference>
<dbReference type="SMART" id="SM00240">
    <property type="entry name" value="FHA"/>
    <property type="match status" value="1"/>
</dbReference>
<feature type="domain" description="FHA" evidence="2">
    <location>
        <begin position="402"/>
        <end position="451"/>
    </location>
</feature>
<evidence type="ECO:0000313" key="3">
    <source>
        <dbReference type="EMBL" id="MDR7380983.1"/>
    </source>
</evidence>
<accession>A0ABU2CI40</accession>
<evidence type="ECO:0000256" key="1">
    <source>
        <dbReference type="ARBA" id="ARBA00022553"/>
    </source>
</evidence>
<reference evidence="3 4" key="1">
    <citation type="submission" date="2023-07" db="EMBL/GenBank/DDBJ databases">
        <title>Sequencing the genomes of 1000 actinobacteria strains.</title>
        <authorList>
            <person name="Klenk H.-P."/>
        </authorList>
    </citation>
    <scope>NUCLEOTIDE SEQUENCE [LARGE SCALE GENOMIC DNA]</scope>
    <source>
        <strain evidence="3 4">DSM 45554</strain>
    </source>
</reference>
<evidence type="ECO:0000313" key="4">
    <source>
        <dbReference type="Proteomes" id="UP001183585"/>
    </source>
</evidence>
<dbReference type="Proteomes" id="UP001183585">
    <property type="component" value="Unassembled WGS sequence"/>
</dbReference>
<evidence type="ECO:0000259" key="2">
    <source>
        <dbReference type="PROSITE" id="PS50006"/>
    </source>
</evidence>
<dbReference type="Gene3D" id="3.30.420.40">
    <property type="match status" value="2"/>
</dbReference>
<proteinExistence type="predicted"/>
<keyword evidence="1" id="KW-0597">Phosphoprotein</keyword>
<gene>
    <name evidence="3" type="ORF">J2S48_000498</name>
</gene>
<dbReference type="InterPro" id="IPR000253">
    <property type="entry name" value="FHA_dom"/>
</dbReference>
<dbReference type="Gene3D" id="2.60.200.20">
    <property type="match status" value="1"/>
</dbReference>
<dbReference type="Pfam" id="PF01869">
    <property type="entry name" value="BcrAD_BadFG"/>
    <property type="match status" value="1"/>
</dbReference>
<dbReference type="SUPFAM" id="SSF53067">
    <property type="entry name" value="Actin-like ATPase domain"/>
    <property type="match status" value="1"/>
</dbReference>
<dbReference type="PROSITE" id="PS50006">
    <property type="entry name" value="FHA_DOMAIN"/>
    <property type="match status" value="1"/>
</dbReference>
<dbReference type="SUPFAM" id="SSF49879">
    <property type="entry name" value="SMAD/FHA domain"/>
    <property type="match status" value="1"/>
</dbReference>
<dbReference type="InterPro" id="IPR043129">
    <property type="entry name" value="ATPase_NBD"/>
</dbReference>
<dbReference type="PANTHER" id="PTHR43190:SF3">
    <property type="entry name" value="N-ACETYL-D-GLUCOSAMINE KINASE"/>
    <property type="match status" value="1"/>
</dbReference>
<dbReference type="PANTHER" id="PTHR43190">
    <property type="entry name" value="N-ACETYL-D-GLUCOSAMINE KINASE"/>
    <property type="match status" value="1"/>
</dbReference>
<comment type="caution">
    <text evidence="3">The sequence shown here is derived from an EMBL/GenBank/DDBJ whole genome shotgun (WGS) entry which is preliminary data.</text>
</comment>
<dbReference type="Pfam" id="PF00498">
    <property type="entry name" value="FHA"/>
    <property type="match status" value="1"/>
</dbReference>
<dbReference type="CDD" id="cd00060">
    <property type="entry name" value="FHA"/>
    <property type="match status" value="1"/>
</dbReference>